<reference evidence="7 8" key="1">
    <citation type="submission" date="2024-06" db="EMBL/GenBank/DDBJ databases">
        <title>A chromosome level genome sequence of Diviner's sage (Salvia divinorum).</title>
        <authorList>
            <person name="Ford S.A."/>
            <person name="Ro D.-K."/>
            <person name="Ness R.W."/>
            <person name="Phillips M.A."/>
        </authorList>
    </citation>
    <scope>NUCLEOTIDE SEQUENCE [LARGE SCALE GENOMIC DNA]</scope>
    <source>
        <strain evidence="7">SAF-2024a</strain>
        <tissue evidence="7">Leaf</tissue>
    </source>
</reference>
<evidence type="ECO:0000259" key="6">
    <source>
        <dbReference type="PROSITE" id="PS50090"/>
    </source>
</evidence>
<keyword evidence="5" id="KW-0539">Nucleus</keyword>
<dbReference type="Pfam" id="PF13837">
    <property type="entry name" value="Myb_DNA-bind_4"/>
    <property type="match status" value="1"/>
</dbReference>
<dbReference type="EMBL" id="JBEAFC010000002">
    <property type="protein sequence ID" value="KAL1566053.1"/>
    <property type="molecule type" value="Genomic_DNA"/>
</dbReference>
<proteinExistence type="predicted"/>
<dbReference type="GO" id="GO:0005634">
    <property type="term" value="C:nucleus"/>
    <property type="evidence" value="ECO:0007669"/>
    <property type="project" value="UniProtKB-SubCell"/>
</dbReference>
<keyword evidence="4" id="KW-0804">Transcription</keyword>
<sequence>MEDQYGMGDLREYIDGGRPLFPAISQPPDLLSCHRSSTYPYDMLIFRPQPSDAAAAPSATAVGFDGGAGRWPRQETLTLLEIRSRLDPKFKEANQKIPLWDEVSRIMSQEHGYQRSGKKCREKFENLYKYYKKTKDGKAGRQDGKHYRFFRQLEALYGDATTAAANSSAADFHYNDLEPYYPLSKISDASLPDSCDCDATSSRCTDSDAAAAAENDARMRKRRGKMRSLKASIDEQMRVMAEKQDAWMEKMTRAIEGKEEERLVREDQWRRQDAARIDGEHKMWAAEKAWIEARDTALMDAFNNLFEAPRPPPQPLLQENGVSEWDEIAAKMAACGGGGGERSGHVISDYLRKCSRKRKEGNAYDQNSDRGVAGVGGAVRLHGHGNGGGEAANDGLFRYLVGDSYQRL</sequence>
<name>A0ABD1IBF1_SALDI</name>
<keyword evidence="8" id="KW-1185">Reference proteome</keyword>
<dbReference type="Proteomes" id="UP001567538">
    <property type="component" value="Unassembled WGS sequence"/>
</dbReference>
<gene>
    <name evidence="7" type="ORF">AAHA92_01704</name>
</gene>
<evidence type="ECO:0000256" key="2">
    <source>
        <dbReference type="ARBA" id="ARBA00023015"/>
    </source>
</evidence>
<dbReference type="FunFam" id="1.10.10.60:FF:000342">
    <property type="entry name" value="trihelix transcription factor PTL-like"/>
    <property type="match status" value="1"/>
</dbReference>
<dbReference type="CDD" id="cd12203">
    <property type="entry name" value="GT1"/>
    <property type="match status" value="1"/>
</dbReference>
<dbReference type="AlphaFoldDB" id="A0ABD1IBF1"/>
<dbReference type="GO" id="GO:0003677">
    <property type="term" value="F:DNA binding"/>
    <property type="evidence" value="ECO:0007669"/>
    <property type="project" value="UniProtKB-KW"/>
</dbReference>
<feature type="domain" description="Myb-like" evidence="6">
    <location>
        <begin position="69"/>
        <end position="128"/>
    </location>
</feature>
<dbReference type="PANTHER" id="PTHR21654:SF60">
    <property type="entry name" value="TRIHELIX TRANSCRIPTION FACTOR PTL"/>
    <property type="match status" value="1"/>
</dbReference>
<comment type="subcellular location">
    <subcellularLocation>
        <location evidence="1">Nucleus</location>
    </subcellularLocation>
</comment>
<evidence type="ECO:0000256" key="1">
    <source>
        <dbReference type="ARBA" id="ARBA00004123"/>
    </source>
</evidence>
<evidence type="ECO:0000256" key="4">
    <source>
        <dbReference type="ARBA" id="ARBA00023163"/>
    </source>
</evidence>
<dbReference type="InterPro" id="IPR001005">
    <property type="entry name" value="SANT/Myb"/>
</dbReference>
<dbReference type="Gene3D" id="1.10.10.60">
    <property type="entry name" value="Homeodomain-like"/>
    <property type="match status" value="1"/>
</dbReference>
<dbReference type="InterPro" id="IPR044822">
    <property type="entry name" value="Myb_DNA-bind_4"/>
</dbReference>
<evidence type="ECO:0000256" key="5">
    <source>
        <dbReference type="ARBA" id="ARBA00023242"/>
    </source>
</evidence>
<organism evidence="7 8">
    <name type="scientific">Salvia divinorum</name>
    <name type="common">Maria pastora</name>
    <name type="synonym">Diviner's sage</name>
    <dbReference type="NCBI Taxonomy" id="28513"/>
    <lineage>
        <taxon>Eukaryota</taxon>
        <taxon>Viridiplantae</taxon>
        <taxon>Streptophyta</taxon>
        <taxon>Embryophyta</taxon>
        <taxon>Tracheophyta</taxon>
        <taxon>Spermatophyta</taxon>
        <taxon>Magnoliopsida</taxon>
        <taxon>eudicotyledons</taxon>
        <taxon>Gunneridae</taxon>
        <taxon>Pentapetalae</taxon>
        <taxon>asterids</taxon>
        <taxon>lamiids</taxon>
        <taxon>Lamiales</taxon>
        <taxon>Lamiaceae</taxon>
        <taxon>Nepetoideae</taxon>
        <taxon>Mentheae</taxon>
        <taxon>Salviinae</taxon>
        <taxon>Salvia</taxon>
        <taxon>Salvia subgen. Calosphace</taxon>
    </lineage>
</organism>
<dbReference type="GO" id="GO:0006355">
    <property type="term" value="P:regulation of DNA-templated transcription"/>
    <property type="evidence" value="ECO:0007669"/>
    <property type="project" value="UniProtKB-ARBA"/>
</dbReference>
<evidence type="ECO:0000256" key="3">
    <source>
        <dbReference type="ARBA" id="ARBA00023125"/>
    </source>
</evidence>
<keyword evidence="3" id="KW-0238">DNA-binding</keyword>
<keyword evidence="2" id="KW-0805">Transcription regulation</keyword>
<evidence type="ECO:0000313" key="7">
    <source>
        <dbReference type="EMBL" id="KAL1566053.1"/>
    </source>
</evidence>
<protein>
    <submittedName>
        <fullName evidence="7">Trihelix transcription factor PTL-like</fullName>
    </submittedName>
</protein>
<accession>A0ABD1IBF1</accession>
<dbReference type="PROSITE" id="PS50090">
    <property type="entry name" value="MYB_LIKE"/>
    <property type="match status" value="1"/>
</dbReference>
<dbReference type="PANTHER" id="PTHR21654">
    <property type="entry name" value="FI21293P1"/>
    <property type="match status" value="1"/>
</dbReference>
<evidence type="ECO:0000313" key="8">
    <source>
        <dbReference type="Proteomes" id="UP001567538"/>
    </source>
</evidence>
<comment type="caution">
    <text evidence="7">The sequence shown here is derived from an EMBL/GenBank/DDBJ whole genome shotgun (WGS) entry which is preliminary data.</text>
</comment>